<reference evidence="2 3" key="1">
    <citation type="submission" date="2015-11" db="EMBL/GenBank/DDBJ databases">
        <title>Expanding the genomic diversity of Burkholderia species for the development of highly accurate diagnostics.</title>
        <authorList>
            <person name="Sahl J."/>
            <person name="Keim P."/>
            <person name="Wagner D."/>
        </authorList>
    </citation>
    <scope>NUCLEOTIDE SEQUENCE [LARGE SCALE GENOMIC DNA]</scope>
    <source>
        <strain evidence="2 3">MSMB2167WGS</strain>
    </source>
</reference>
<organism evidence="2 3">
    <name type="scientific">Burkholderia ubonensis</name>
    <dbReference type="NCBI Taxonomy" id="101571"/>
    <lineage>
        <taxon>Bacteria</taxon>
        <taxon>Pseudomonadati</taxon>
        <taxon>Pseudomonadota</taxon>
        <taxon>Betaproteobacteria</taxon>
        <taxon>Burkholderiales</taxon>
        <taxon>Burkholderiaceae</taxon>
        <taxon>Burkholderia</taxon>
        <taxon>Burkholderia cepacia complex</taxon>
    </lineage>
</organism>
<feature type="region of interest" description="Disordered" evidence="1">
    <location>
        <begin position="80"/>
        <end position="110"/>
    </location>
</feature>
<evidence type="ECO:0000313" key="2">
    <source>
        <dbReference type="EMBL" id="KWE09239.1"/>
    </source>
</evidence>
<dbReference type="Proteomes" id="UP000062998">
    <property type="component" value="Unassembled WGS sequence"/>
</dbReference>
<comment type="caution">
    <text evidence="2">The sequence shown here is derived from an EMBL/GenBank/DDBJ whole genome shotgun (WGS) entry which is preliminary data.</text>
</comment>
<evidence type="ECO:0000313" key="3">
    <source>
        <dbReference type="Proteomes" id="UP000062998"/>
    </source>
</evidence>
<accession>A0A119MS43</accession>
<name>A0A119MS43_9BURK</name>
<dbReference type="EMBL" id="LPIX01000024">
    <property type="protein sequence ID" value="KWE09239.1"/>
    <property type="molecule type" value="Genomic_DNA"/>
</dbReference>
<proteinExistence type="predicted"/>
<feature type="compositionally biased region" description="Basic and acidic residues" evidence="1">
    <location>
        <begin position="99"/>
        <end position="110"/>
    </location>
</feature>
<gene>
    <name evidence="2" type="ORF">WL73_05920</name>
</gene>
<evidence type="ECO:0000256" key="1">
    <source>
        <dbReference type="SAM" id="MobiDB-lite"/>
    </source>
</evidence>
<dbReference type="AlphaFoldDB" id="A0A119MS43"/>
<protein>
    <submittedName>
        <fullName evidence="2">Uncharacterized protein</fullName>
    </submittedName>
</protein>
<sequence>MQADNVVRQTSVSPGAKRGVFIDQSPVFKSNGVELRRDRVLRAVEPRLLSGAVGGVLLHAPDRAVTVGEALPRVGELQPGSRQIRMQRAHVQRGGHAGGKHEQPRGEFRGELAHAAAAASSSAFAATGCDAYRS</sequence>